<organism evidence="2 3">
    <name type="scientific">Sulfobacillus benefaciens</name>
    <dbReference type="NCBI Taxonomy" id="453960"/>
    <lineage>
        <taxon>Bacteria</taxon>
        <taxon>Bacillati</taxon>
        <taxon>Bacillota</taxon>
        <taxon>Clostridia</taxon>
        <taxon>Eubacteriales</taxon>
        <taxon>Clostridiales Family XVII. Incertae Sedis</taxon>
        <taxon>Sulfobacillus</taxon>
    </lineage>
</organism>
<reference evidence="2 3" key="1">
    <citation type="journal article" date="2014" name="BMC Genomics">
        <title>Comparison of environmental and isolate Sulfobacillus genomes reveals diverse carbon, sulfur, nitrogen, and hydrogen metabolisms.</title>
        <authorList>
            <person name="Justice N.B."/>
            <person name="Norman A."/>
            <person name="Brown C.T."/>
            <person name="Singh A."/>
            <person name="Thomas B.C."/>
            <person name="Banfield J.F."/>
        </authorList>
    </citation>
    <scope>NUCLEOTIDE SEQUENCE [LARGE SCALE GENOMIC DNA]</scope>
    <source>
        <strain evidence="2">AMDSBA1</strain>
    </source>
</reference>
<evidence type="ECO:0000313" key="3">
    <source>
        <dbReference type="Proteomes" id="UP000242699"/>
    </source>
</evidence>
<dbReference type="Gene3D" id="2.60.120.460">
    <property type="entry name" value="YjbQ-like"/>
    <property type="match status" value="1"/>
</dbReference>
<dbReference type="InterPro" id="IPR035917">
    <property type="entry name" value="YjbQ-like_sf"/>
</dbReference>
<dbReference type="PIRSF" id="PIRSF004681">
    <property type="entry name" value="UCP004681"/>
    <property type="match status" value="1"/>
</dbReference>
<dbReference type="EMBL" id="PXYT01000035">
    <property type="protein sequence ID" value="PSR26536.1"/>
    <property type="molecule type" value="Genomic_DNA"/>
</dbReference>
<name>A0A2T2WWD0_9FIRM</name>
<accession>A0A2T2WWD0</accession>
<proteinExistence type="inferred from homology"/>
<sequence>MQELHLETHERFAMVNVTDPVRQVVKNQGVESGLAVVYSPHTTAAITVNESWDPDVVHDVLLFLQQRIPTKYPGFRHREGNSDSHLMVNLIGASTTILVEHGDLVLGQWQGIFFCEFDGPRARKFYVQIVGQ</sequence>
<dbReference type="SUPFAM" id="SSF111038">
    <property type="entry name" value="YjbQ-like"/>
    <property type="match status" value="1"/>
</dbReference>
<comment type="caution">
    <text evidence="2">The sequence shown here is derived from an EMBL/GenBank/DDBJ whole genome shotgun (WGS) entry which is preliminary data.</text>
</comment>
<gene>
    <name evidence="2" type="ORF">C7B43_13755</name>
</gene>
<dbReference type="PANTHER" id="PTHR30615:SF8">
    <property type="entry name" value="UPF0047 PROTEIN C4A8.02C"/>
    <property type="match status" value="1"/>
</dbReference>
<dbReference type="PANTHER" id="PTHR30615">
    <property type="entry name" value="UNCHARACTERIZED PROTEIN YJBQ-RELATED"/>
    <property type="match status" value="1"/>
</dbReference>
<dbReference type="AlphaFoldDB" id="A0A2T2WWD0"/>
<evidence type="ECO:0000256" key="1">
    <source>
        <dbReference type="ARBA" id="ARBA00005534"/>
    </source>
</evidence>
<dbReference type="Pfam" id="PF01894">
    <property type="entry name" value="YjbQ"/>
    <property type="match status" value="1"/>
</dbReference>
<protein>
    <recommendedName>
        <fullName evidence="4">Secondary thiamine-phosphate synthase enzyme</fullName>
    </recommendedName>
</protein>
<dbReference type="InterPro" id="IPR001602">
    <property type="entry name" value="UPF0047_YjbQ-like"/>
</dbReference>
<evidence type="ECO:0000313" key="2">
    <source>
        <dbReference type="EMBL" id="PSR26536.1"/>
    </source>
</evidence>
<dbReference type="Proteomes" id="UP000242699">
    <property type="component" value="Unassembled WGS sequence"/>
</dbReference>
<evidence type="ECO:0008006" key="4">
    <source>
        <dbReference type="Google" id="ProtNLM"/>
    </source>
</evidence>
<comment type="similarity">
    <text evidence="1">Belongs to the UPF0047 family.</text>
</comment>
<dbReference type="NCBIfam" id="TIGR00149">
    <property type="entry name" value="TIGR00149_YjbQ"/>
    <property type="match status" value="1"/>
</dbReference>